<reference evidence="3 4" key="1">
    <citation type="submission" date="2018-08" db="EMBL/GenBank/DDBJ databases">
        <title>Genome and evolution of the arbuscular mycorrhizal fungus Diversispora epigaea (formerly Glomus versiforme) and its bacterial endosymbionts.</title>
        <authorList>
            <person name="Sun X."/>
            <person name="Fei Z."/>
            <person name="Harrison M."/>
        </authorList>
    </citation>
    <scope>NUCLEOTIDE SEQUENCE [LARGE SCALE GENOMIC DNA]</scope>
    <source>
        <strain evidence="3 4">IT104</strain>
    </source>
</reference>
<dbReference type="STRING" id="1348612.A0A397HFY1"/>
<dbReference type="FunFam" id="2.30.29.30:FF:000150">
    <property type="entry name" value="Adaptin ear-binding coat-associated protein"/>
    <property type="match status" value="1"/>
</dbReference>
<dbReference type="Gene3D" id="2.30.29.30">
    <property type="entry name" value="Pleckstrin-homology domain (PH domain)/Phosphotyrosine-binding domain (PTB)"/>
    <property type="match status" value="1"/>
</dbReference>
<feature type="compositionally biased region" description="Basic and acidic residues" evidence="1">
    <location>
        <begin position="228"/>
        <end position="238"/>
    </location>
</feature>
<dbReference type="PANTHER" id="PTHR12847:SF9">
    <property type="entry name" value="NECAP-LIKE PROTEIN CG9132"/>
    <property type="match status" value="1"/>
</dbReference>
<dbReference type="InterPro" id="IPR012466">
    <property type="entry name" value="NECAP_PHear"/>
</dbReference>
<evidence type="ECO:0000256" key="1">
    <source>
        <dbReference type="SAM" id="MobiDB-lite"/>
    </source>
</evidence>
<protein>
    <recommendedName>
        <fullName evidence="2">NECAP PHear domain-containing protein</fullName>
    </recommendedName>
</protein>
<dbReference type="CDD" id="cd13228">
    <property type="entry name" value="PHear_NECAP"/>
    <property type="match status" value="1"/>
</dbReference>
<evidence type="ECO:0000313" key="3">
    <source>
        <dbReference type="EMBL" id="RHZ61867.1"/>
    </source>
</evidence>
<dbReference type="GO" id="GO:0030125">
    <property type="term" value="C:clathrin vesicle coat"/>
    <property type="evidence" value="ECO:0007669"/>
    <property type="project" value="TreeGrafter"/>
</dbReference>
<dbReference type="AlphaFoldDB" id="A0A397HFY1"/>
<name>A0A397HFY1_9GLOM</name>
<keyword evidence="4" id="KW-1185">Reference proteome</keyword>
<feature type="domain" description="NECAP PHear" evidence="2">
    <location>
        <begin position="8"/>
        <end position="164"/>
    </location>
</feature>
<evidence type="ECO:0000259" key="2">
    <source>
        <dbReference type="Pfam" id="PF07933"/>
    </source>
</evidence>
<comment type="caution">
    <text evidence="3">The sequence shown here is derived from an EMBL/GenBank/DDBJ whole genome shotgun (WGS) entry which is preliminary data.</text>
</comment>
<organism evidence="3 4">
    <name type="scientific">Diversispora epigaea</name>
    <dbReference type="NCBI Taxonomy" id="1348612"/>
    <lineage>
        <taxon>Eukaryota</taxon>
        <taxon>Fungi</taxon>
        <taxon>Fungi incertae sedis</taxon>
        <taxon>Mucoromycota</taxon>
        <taxon>Glomeromycotina</taxon>
        <taxon>Glomeromycetes</taxon>
        <taxon>Diversisporales</taxon>
        <taxon>Diversisporaceae</taxon>
        <taxon>Diversispora</taxon>
    </lineage>
</organism>
<gene>
    <name evidence="3" type="ORF">Glove_345g44</name>
</gene>
<sequence length="238" mass="27381">MEAECEEYESVLLVIRECYVYKLPPRTSSREYRAAEWGDMEAFLWKGRLRIMSIGKRCIIKLEDGTTGELFAQCPYDPETNSVEPVRDSSRYFVLRIEDSGRHAFIGMGFQERSEAFDFQVTLQDHIKHIKAEKEAAENAKVAETKPKKDYSLKEGETISINIGHKNHHRKSNSNPNPINKRLETNDVIPLLPPPPSTSSIKNKHNSSLSSRNKISRSPSPNEFDEFGEFKEFKEIKE</sequence>
<dbReference type="PANTHER" id="PTHR12847">
    <property type="entry name" value="ATP-BINDING CASSETTE ABC TRANSPORTER-RELATED"/>
    <property type="match status" value="1"/>
</dbReference>
<feature type="compositionally biased region" description="Low complexity" evidence="1">
    <location>
        <begin position="206"/>
        <end position="222"/>
    </location>
</feature>
<feature type="region of interest" description="Disordered" evidence="1">
    <location>
        <begin position="163"/>
        <end position="238"/>
    </location>
</feature>
<dbReference type="Proteomes" id="UP000266861">
    <property type="component" value="Unassembled WGS sequence"/>
</dbReference>
<dbReference type="GO" id="GO:0006897">
    <property type="term" value="P:endocytosis"/>
    <property type="evidence" value="ECO:0007669"/>
    <property type="project" value="InterPro"/>
</dbReference>
<dbReference type="OrthoDB" id="10265489at2759"/>
<dbReference type="SUPFAM" id="SSF50729">
    <property type="entry name" value="PH domain-like"/>
    <property type="match status" value="1"/>
</dbReference>
<accession>A0A397HFY1</accession>
<dbReference type="Pfam" id="PF07933">
    <property type="entry name" value="DUF1681"/>
    <property type="match status" value="1"/>
</dbReference>
<evidence type="ECO:0000313" key="4">
    <source>
        <dbReference type="Proteomes" id="UP000266861"/>
    </source>
</evidence>
<dbReference type="EMBL" id="PQFF01000315">
    <property type="protein sequence ID" value="RHZ61867.1"/>
    <property type="molecule type" value="Genomic_DNA"/>
</dbReference>
<proteinExistence type="predicted"/>
<dbReference type="InterPro" id="IPR011993">
    <property type="entry name" value="PH-like_dom_sf"/>
</dbReference>